<sequence length="61" mass="6982">MILQSINFYISIALSKIRCKRFPKIKLKEKIATNFVTIQPAFLIGKDFVKNSSIPLKNLAK</sequence>
<accession>A0A387AY65</accession>
<evidence type="ECO:0000313" key="2">
    <source>
        <dbReference type="Proteomes" id="UP000275328"/>
    </source>
</evidence>
<gene>
    <name evidence="1" type="ORF">D7D53_00170</name>
</gene>
<proteinExistence type="predicted"/>
<dbReference type="EMBL" id="CP032621">
    <property type="protein sequence ID" value="AYF94997.1"/>
    <property type="molecule type" value="Genomic_DNA"/>
</dbReference>
<evidence type="ECO:0000313" key="1">
    <source>
        <dbReference type="EMBL" id="AYF94997.1"/>
    </source>
</evidence>
<dbReference type="AlphaFoldDB" id="A0A387AY65"/>
<dbReference type="Proteomes" id="UP000275328">
    <property type="component" value="Chromosome"/>
</dbReference>
<name>A0A387AY65_9STRE</name>
<dbReference type="KEGG" id="sgw:D7D53_00170"/>
<organism evidence="1 2">
    <name type="scientific">Streptococcus gwangjuensis</name>
    <dbReference type="NCBI Taxonomy" id="1433513"/>
    <lineage>
        <taxon>Bacteria</taxon>
        <taxon>Bacillati</taxon>
        <taxon>Bacillota</taxon>
        <taxon>Bacilli</taxon>
        <taxon>Lactobacillales</taxon>
        <taxon>Streptococcaceae</taxon>
        <taxon>Streptococcus</taxon>
        <taxon>Streptococcus mitis group</taxon>
    </lineage>
</organism>
<keyword evidence="2" id="KW-1185">Reference proteome</keyword>
<protein>
    <submittedName>
        <fullName evidence="1">Uncharacterized protein</fullName>
    </submittedName>
</protein>
<reference evidence="1 2" key="1">
    <citation type="submission" date="2018-09" db="EMBL/GenBank/DDBJ databases">
        <title>Complete genome sequence of Streptococcus sp. KCOM 1679 (=ChDC B345).</title>
        <authorList>
            <person name="Kook J.-K."/>
            <person name="Park S.-N."/>
            <person name="Lim Y.K."/>
        </authorList>
    </citation>
    <scope>NUCLEOTIDE SEQUENCE [LARGE SCALE GENOMIC DNA]</scope>
    <source>
        <strain evidence="1 2">ChDC B345</strain>
    </source>
</reference>